<evidence type="ECO:0000256" key="15">
    <source>
        <dbReference type="RuleBase" id="RU003357"/>
    </source>
</evidence>
<dbReference type="SUPFAM" id="SSF56935">
    <property type="entry name" value="Porins"/>
    <property type="match status" value="1"/>
</dbReference>
<dbReference type="InterPro" id="IPR036942">
    <property type="entry name" value="Beta-barrel_TonB_sf"/>
</dbReference>
<dbReference type="Gene3D" id="2.40.170.20">
    <property type="entry name" value="TonB-dependent receptor, beta-barrel domain"/>
    <property type="match status" value="1"/>
</dbReference>
<reference evidence="19 20" key="1">
    <citation type="submission" date="2018-07" db="EMBL/GenBank/DDBJ databases">
        <title>Genomic Encyclopedia of Type Strains, Phase IV (KMG-IV): sequencing the most valuable type-strain genomes for metagenomic binning, comparative biology and taxonomic classification.</title>
        <authorList>
            <person name="Goeker M."/>
        </authorList>
    </citation>
    <scope>NUCLEOTIDE SEQUENCE [LARGE SCALE GENOMIC DNA]</scope>
    <source>
        <strain evidence="19 20">DSM 21352</strain>
    </source>
</reference>
<comment type="similarity">
    <text evidence="2 14 15">Belongs to the TonB-dependent receptor family.</text>
</comment>
<dbReference type="InterPro" id="IPR000531">
    <property type="entry name" value="Beta-barrel_TonB"/>
</dbReference>
<evidence type="ECO:0000256" key="16">
    <source>
        <dbReference type="SAM" id="MobiDB-lite"/>
    </source>
</evidence>
<dbReference type="Gene3D" id="3.55.50.30">
    <property type="match status" value="1"/>
</dbReference>
<evidence type="ECO:0000256" key="9">
    <source>
        <dbReference type="ARBA" id="ARBA00023065"/>
    </source>
</evidence>
<dbReference type="FunFam" id="2.40.170.20:FF:000005">
    <property type="entry name" value="TonB-dependent siderophore receptor"/>
    <property type="match status" value="1"/>
</dbReference>
<dbReference type="Gene3D" id="2.170.130.10">
    <property type="entry name" value="TonB-dependent receptor, plug domain"/>
    <property type="match status" value="1"/>
</dbReference>
<evidence type="ECO:0000256" key="10">
    <source>
        <dbReference type="ARBA" id="ARBA00023077"/>
    </source>
</evidence>
<name>A0A370F4A9_9BURK</name>
<keyword evidence="8" id="KW-0408">Iron</keyword>
<feature type="domain" description="Secretin/TonB short N-terminal" evidence="18">
    <location>
        <begin position="74"/>
        <end position="125"/>
    </location>
</feature>
<dbReference type="GO" id="GO:0009279">
    <property type="term" value="C:cell outer membrane"/>
    <property type="evidence" value="ECO:0007669"/>
    <property type="project" value="UniProtKB-SubCell"/>
</dbReference>
<organism evidence="19 20">
    <name type="scientific">Pseudacidovorax intermedius</name>
    <dbReference type="NCBI Taxonomy" id="433924"/>
    <lineage>
        <taxon>Bacteria</taxon>
        <taxon>Pseudomonadati</taxon>
        <taxon>Pseudomonadota</taxon>
        <taxon>Betaproteobacteria</taxon>
        <taxon>Burkholderiales</taxon>
        <taxon>Comamonadaceae</taxon>
        <taxon>Pseudacidovorax</taxon>
    </lineage>
</organism>
<evidence type="ECO:0000256" key="12">
    <source>
        <dbReference type="ARBA" id="ARBA00023170"/>
    </source>
</evidence>
<feature type="region of interest" description="Disordered" evidence="16">
    <location>
        <begin position="150"/>
        <end position="175"/>
    </location>
</feature>
<dbReference type="Pfam" id="PF00593">
    <property type="entry name" value="TonB_dep_Rec_b-barrel"/>
    <property type="match status" value="1"/>
</dbReference>
<dbReference type="OrthoDB" id="127311at2"/>
<dbReference type="InterPro" id="IPR012910">
    <property type="entry name" value="Plug_dom"/>
</dbReference>
<feature type="chain" id="PRO_5016596429" evidence="17">
    <location>
        <begin position="42"/>
        <end position="836"/>
    </location>
</feature>
<evidence type="ECO:0000256" key="6">
    <source>
        <dbReference type="ARBA" id="ARBA00022692"/>
    </source>
</evidence>
<dbReference type="FunFam" id="2.170.130.10:FF:000001">
    <property type="entry name" value="Catecholate siderophore TonB-dependent receptor"/>
    <property type="match status" value="1"/>
</dbReference>
<evidence type="ECO:0000259" key="18">
    <source>
        <dbReference type="SMART" id="SM00965"/>
    </source>
</evidence>
<comment type="caution">
    <text evidence="19">The sequence shown here is derived from an EMBL/GenBank/DDBJ whole genome shotgun (WGS) entry which is preliminary data.</text>
</comment>
<proteinExistence type="inferred from homology"/>
<sequence>MAQRHRRPRSCAPSRSLIRPTAQAVMAALALQLAGTAVAWAQAGPAGAAVATQRDIPAGPLGRTLSLYAAQAGIVLSFDAALTDGLASRGLSGRYTVQQGFDTLLAGTGLEALRATDGSYALRRSPTAARNGAQQAGAAASLPPLTVSAEAQSAGSTFGPQARRNTTATKTDTPNIEVAQAISVVTRDQMDEQGAAPALQDALRYTPGLIGTRGVNLTDDSFNVRGFAAGLATSSNTPVFRDGLRQAPAMYASTVEPYGLERIDVLRGPGSVLFGQVTPGGLVNVVSKRPTADTLREVDLQAGSHNHRQLGLDLGGKLDDAGEWTYRLTAMARDADTQTRYIPNDRQYVAPAITWRPSARTSLTLLASYQNTDTAYNWGLPVAGTLLPNRNGQLPRSTFTGEPGFDRYNTRTWTLGYLFEHQFDDTWTVRQNARWYQSDMTWDSAYGSGLQAANQRRLNRFAFIRSDDYKSFNIDTQVQAKWRHGVFEHTTLAGIDYADVPWVRNERRGTVGALDLYAPVYGSAIVPNFQPSRVLKTDSSQLGVYLQEQVKIDRQWVLMAGVRHDSARSDITGRVTNGSATSPITPVNLRDNVSATTGRVGAVYLMDSGWAPYLSAATSFEPEAGALDYNNNPFKPTRGRQYEAGIKYESPDSPVSMTAAVFDLRRTNVLTTDPDHPGYSVQAGEIKSRGLELEAKARIGRAFELMGAYSYTDAEITRSNNGDQGTAPPGVPRHNLSVWASYRLPQDILPGVKVGLGVRRVIGTSGYVLGSTPTPAELPAYTVIDALIGYDRGPWSITLNVGNLFDKTYVQSCYYATTTCFYGDGRNAIVRATYRW</sequence>
<feature type="signal peptide" evidence="17">
    <location>
        <begin position="1"/>
        <end position="41"/>
    </location>
</feature>
<keyword evidence="12 19" id="KW-0675">Receptor</keyword>
<dbReference type="Pfam" id="PF07660">
    <property type="entry name" value="STN"/>
    <property type="match status" value="1"/>
</dbReference>
<keyword evidence="20" id="KW-1185">Reference proteome</keyword>
<evidence type="ECO:0000313" key="19">
    <source>
        <dbReference type="EMBL" id="RDI18093.1"/>
    </source>
</evidence>
<dbReference type="Pfam" id="PF07715">
    <property type="entry name" value="Plug"/>
    <property type="match status" value="1"/>
</dbReference>
<evidence type="ECO:0000256" key="1">
    <source>
        <dbReference type="ARBA" id="ARBA00004571"/>
    </source>
</evidence>
<dbReference type="SMART" id="SM00965">
    <property type="entry name" value="STN"/>
    <property type="match status" value="1"/>
</dbReference>
<gene>
    <name evidence="19" type="ORF">DFR41_1159</name>
</gene>
<keyword evidence="11 14" id="KW-0472">Membrane</keyword>
<keyword evidence="7 17" id="KW-0732">Signal</keyword>
<evidence type="ECO:0000256" key="13">
    <source>
        <dbReference type="ARBA" id="ARBA00023237"/>
    </source>
</evidence>
<feature type="compositionally biased region" description="Polar residues" evidence="16">
    <location>
        <begin position="150"/>
        <end position="174"/>
    </location>
</feature>
<evidence type="ECO:0000256" key="4">
    <source>
        <dbReference type="ARBA" id="ARBA00022452"/>
    </source>
</evidence>
<dbReference type="RefSeq" id="WP_114804689.1">
    <property type="nucleotide sequence ID" value="NZ_QQAV01000015.1"/>
</dbReference>
<dbReference type="InterPro" id="IPR010105">
    <property type="entry name" value="TonB_sidphr_rcpt"/>
</dbReference>
<protein>
    <submittedName>
        <fullName evidence="19">Iron complex outermembrane receptor protein</fullName>
    </submittedName>
</protein>
<evidence type="ECO:0000256" key="7">
    <source>
        <dbReference type="ARBA" id="ARBA00022729"/>
    </source>
</evidence>
<accession>A0A370F4A9</accession>
<evidence type="ECO:0000256" key="2">
    <source>
        <dbReference type="ARBA" id="ARBA00009810"/>
    </source>
</evidence>
<keyword evidence="10 15" id="KW-0798">TonB box</keyword>
<evidence type="ECO:0000313" key="20">
    <source>
        <dbReference type="Proteomes" id="UP000255265"/>
    </source>
</evidence>
<comment type="subcellular location">
    <subcellularLocation>
        <location evidence="1 14">Cell outer membrane</location>
        <topology evidence="1 14">Multi-pass membrane protein</topology>
    </subcellularLocation>
</comment>
<dbReference type="InterPro" id="IPR037066">
    <property type="entry name" value="Plug_dom_sf"/>
</dbReference>
<keyword evidence="5" id="KW-0410">Iron transport</keyword>
<dbReference type="InterPro" id="IPR011662">
    <property type="entry name" value="Secretin/TonB_short_N"/>
</dbReference>
<dbReference type="InterPro" id="IPR039426">
    <property type="entry name" value="TonB-dep_rcpt-like"/>
</dbReference>
<dbReference type="GO" id="GO:0038023">
    <property type="term" value="F:signaling receptor activity"/>
    <property type="evidence" value="ECO:0007669"/>
    <property type="project" value="InterPro"/>
</dbReference>
<dbReference type="GO" id="GO:0015891">
    <property type="term" value="P:siderophore transport"/>
    <property type="evidence" value="ECO:0007669"/>
    <property type="project" value="InterPro"/>
</dbReference>
<evidence type="ECO:0000256" key="14">
    <source>
        <dbReference type="PROSITE-ProRule" id="PRU01360"/>
    </source>
</evidence>
<keyword evidence="3 14" id="KW-0813">Transport</keyword>
<dbReference type="GO" id="GO:0015344">
    <property type="term" value="F:siderophore uptake transmembrane transporter activity"/>
    <property type="evidence" value="ECO:0007669"/>
    <property type="project" value="TreeGrafter"/>
</dbReference>
<evidence type="ECO:0000256" key="17">
    <source>
        <dbReference type="SAM" id="SignalP"/>
    </source>
</evidence>
<keyword evidence="9" id="KW-0406">Ion transport</keyword>
<keyword evidence="6 14" id="KW-0812">Transmembrane</keyword>
<dbReference type="AlphaFoldDB" id="A0A370F4A9"/>
<dbReference type="PANTHER" id="PTHR32552">
    <property type="entry name" value="FERRICHROME IRON RECEPTOR-RELATED"/>
    <property type="match status" value="1"/>
</dbReference>
<evidence type="ECO:0000256" key="8">
    <source>
        <dbReference type="ARBA" id="ARBA00023004"/>
    </source>
</evidence>
<evidence type="ECO:0000256" key="5">
    <source>
        <dbReference type="ARBA" id="ARBA00022496"/>
    </source>
</evidence>
<dbReference type="NCBIfam" id="TIGR01783">
    <property type="entry name" value="TonB-siderophor"/>
    <property type="match status" value="1"/>
</dbReference>
<dbReference type="PROSITE" id="PS52016">
    <property type="entry name" value="TONB_DEPENDENT_REC_3"/>
    <property type="match status" value="1"/>
</dbReference>
<dbReference type="PANTHER" id="PTHR32552:SF68">
    <property type="entry name" value="FERRICHROME OUTER MEMBRANE TRANSPORTER_PHAGE RECEPTOR"/>
    <property type="match status" value="1"/>
</dbReference>
<dbReference type="EMBL" id="QQAV01000015">
    <property type="protein sequence ID" value="RDI18093.1"/>
    <property type="molecule type" value="Genomic_DNA"/>
</dbReference>
<dbReference type="Proteomes" id="UP000255265">
    <property type="component" value="Unassembled WGS sequence"/>
</dbReference>
<keyword evidence="4 14" id="KW-1134">Transmembrane beta strand</keyword>
<dbReference type="CDD" id="cd01347">
    <property type="entry name" value="ligand_gated_channel"/>
    <property type="match status" value="1"/>
</dbReference>
<keyword evidence="13 14" id="KW-0998">Cell outer membrane</keyword>
<evidence type="ECO:0000256" key="3">
    <source>
        <dbReference type="ARBA" id="ARBA00022448"/>
    </source>
</evidence>
<evidence type="ECO:0000256" key="11">
    <source>
        <dbReference type="ARBA" id="ARBA00023136"/>
    </source>
</evidence>